<evidence type="ECO:0000313" key="2">
    <source>
        <dbReference type="EMBL" id="MBW0468921.1"/>
    </source>
</evidence>
<dbReference type="OrthoDB" id="2289822at2759"/>
<feature type="transmembrane region" description="Helical" evidence="1">
    <location>
        <begin position="20"/>
        <end position="38"/>
    </location>
</feature>
<keyword evidence="3" id="KW-1185">Reference proteome</keyword>
<keyword evidence="1" id="KW-0472">Membrane</keyword>
<evidence type="ECO:0000256" key="1">
    <source>
        <dbReference type="SAM" id="Phobius"/>
    </source>
</evidence>
<name>A0A9Q3BQ86_9BASI</name>
<reference evidence="2" key="1">
    <citation type="submission" date="2021-03" db="EMBL/GenBank/DDBJ databases">
        <title>Draft genome sequence of rust myrtle Austropuccinia psidii MF-1, a brazilian biotype.</title>
        <authorList>
            <person name="Quecine M.C."/>
            <person name="Pachon D.M.R."/>
            <person name="Bonatelli M.L."/>
            <person name="Correr F.H."/>
            <person name="Franceschini L.M."/>
            <person name="Leite T.F."/>
            <person name="Margarido G.R.A."/>
            <person name="Almeida C.A."/>
            <person name="Ferrarezi J.A."/>
            <person name="Labate C.A."/>
        </authorList>
    </citation>
    <scope>NUCLEOTIDE SEQUENCE</scope>
    <source>
        <strain evidence="2">MF-1</strain>
    </source>
</reference>
<dbReference type="AlphaFoldDB" id="A0A9Q3BQ86"/>
<accession>A0A9Q3BQ86</accession>
<organism evidence="2 3">
    <name type="scientific">Austropuccinia psidii MF-1</name>
    <dbReference type="NCBI Taxonomy" id="1389203"/>
    <lineage>
        <taxon>Eukaryota</taxon>
        <taxon>Fungi</taxon>
        <taxon>Dikarya</taxon>
        <taxon>Basidiomycota</taxon>
        <taxon>Pucciniomycotina</taxon>
        <taxon>Pucciniomycetes</taxon>
        <taxon>Pucciniales</taxon>
        <taxon>Sphaerophragmiaceae</taxon>
        <taxon>Austropuccinia</taxon>
    </lineage>
</organism>
<evidence type="ECO:0000313" key="3">
    <source>
        <dbReference type="Proteomes" id="UP000765509"/>
    </source>
</evidence>
<keyword evidence="1" id="KW-1133">Transmembrane helix</keyword>
<comment type="caution">
    <text evidence="2">The sequence shown here is derived from an EMBL/GenBank/DDBJ whole genome shotgun (WGS) entry which is preliminary data.</text>
</comment>
<dbReference type="EMBL" id="AVOT02002019">
    <property type="protein sequence ID" value="MBW0468921.1"/>
    <property type="molecule type" value="Genomic_DNA"/>
</dbReference>
<protein>
    <submittedName>
        <fullName evidence="2">Uncharacterized protein</fullName>
    </submittedName>
</protein>
<dbReference type="Proteomes" id="UP000765509">
    <property type="component" value="Unassembled WGS sequence"/>
</dbReference>
<sequence length="165" mass="19384">MQKKLGDSKRGTLKASEWNALFNIYIPLSILDFAYSILHDPHFDFDIFLINLCALVQCTNLVSGKVINKEDSVKFSQTYETYQNTSFNLLENIKLQQNHHYEMHLPDHIDWWRPLMGVLEFGGERLVLILQNLKTNHLIGDVEETLMKKFSQRQRLEVQMQEISE</sequence>
<keyword evidence="1" id="KW-0812">Transmembrane</keyword>
<gene>
    <name evidence="2" type="ORF">O181_008636</name>
</gene>
<proteinExistence type="predicted"/>